<reference evidence="1" key="1">
    <citation type="submission" date="2018-05" db="EMBL/GenBank/DDBJ databases">
        <authorList>
            <person name="Lanie J.A."/>
            <person name="Ng W.-L."/>
            <person name="Kazmierczak K.M."/>
            <person name="Andrzejewski T.M."/>
            <person name="Davidsen T.M."/>
            <person name="Wayne K.J."/>
            <person name="Tettelin H."/>
            <person name="Glass J.I."/>
            <person name="Rusch D."/>
            <person name="Podicherti R."/>
            <person name="Tsui H.-C.T."/>
            <person name="Winkler M.E."/>
        </authorList>
    </citation>
    <scope>NUCLEOTIDE SEQUENCE</scope>
</reference>
<dbReference type="PROSITE" id="PS51318">
    <property type="entry name" value="TAT"/>
    <property type="match status" value="1"/>
</dbReference>
<accession>A0A382U4D0</accession>
<dbReference type="InterPro" id="IPR006311">
    <property type="entry name" value="TAT_signal"/>
</dbReference>
<dbReference type="Pfam" id="PF07394">
    <property type="entry name" value="DUF1501"/>
    <property type="match status" value="1"/>
</dbReference>
<sequence>MMNMNRRLFLGRSGLGFGGLALSSMLQGADRTTHFAPKAKSVIWLFMRGGVSHMESFDPKPMLTKLAGKSIGETRFKYVMNRERLKKVRVVVVNDANGQQRTKLYPLQVGFKKYGQSGIEVSDWFPHLGGCIDDIAVIRSMWTTDDNHGAQVQFHSGRHMLDPRVPTIGAWVNYGLGTLNENLPQFIGMGPRYFDRSDGHYLGPAYDEVKLKIDPKNPLDYARPEGDITSAEQLLGFGLVNRLNRLSQKGYPNDAKLEARIKSYELAYRMQTSVPGV</sequence>
<evidence type="ECO:0000313" key="1">
    <source>
        <dbReference type="EMBL" id="SVD29140.1"/>
    </source>
</evidence>
<dbReference type="AlphaFoldDB" id="A0A382U4D0"/>
<organism evidence="1">
    <name type="scientific">marine metagenome</name>
    <dbReference type="NCBI Taxonomy" id="408172"/>
    <lineage>
        <taxon>unclassified sequences</taxon>
        <taxon>metagenomes</taxon>
        <taxon>ecological metagenomes</taxon>
    </lineage>
</organism>
<dbReference type="EMBL" id="UINC01141419">
    <property type="protein sequence ID" value="SVD29140.1"/>
    <property type="molecule type" value="Genomic_DNA"/>
</dbReference>
<name>A0A382U4D0_9ZZZZ</name>
<evidence type="ECO:0008006" key="2">
    <source>
        <dbReference type="Google" id="ProtNLM"/>
    </source>
</evidence>
<gene>
    <name evidence="1" type="ORF">METZ01_LOCUS381994</name>
</gene>
<dbReference type="InterPro" id="IPR010869">
    <property type="entry name" value="DUF1501"/>
</dbReference>
<feature type="non-terminal residue" evidence="1">
    <location>
        <position position="277"/>
    </location>
</feature>
<protein>
    <recommendedName>
        <fullName evidence="2">DUF1501 domain-containing protein</fullName>
    </recommendedName>
</protein>
<proteinExistence type="predicted"/>